<dbReference type="SUPFAM" id="SSF48498">
    <property type="entry name" value="Tetracyclin repressor-like, C-terminal domain"/>
    <property type="match status" value="1"/>
</dbReference>
<accession>A0ABY6CTK7</accession>
<dbReference type="RefSeq" id="WP_262309014.1">
    <property type="nucleotide sequence ID" value="NZ_CP106679.1"/>
</dbReference>
<evidence type="ECO:0000256" key="3">
    <source>
        <dbReference type="ARBA" id="ARBA00023163"/>
    </source>
</evidence>
<dbReference type="Proteomes" id="UP001065174">
    <property type="component" value="Chromosome"/>
</dbReference>
<reference evidence="6" key="1">
    <citation type="submission" date="2022-09" db="EMBL/GenBank/DDBJ databases">
        <title>Comparative genomics and taxonomic characterization of three novel marine species of genus Reichenbachiella exhibiting antioxidant and polysaccharide degradation activities.</title>
        <authorList>
            <person name="Muhammad N."/>
            <person name="Lee Y.-J."/>
            <person name="Ko J."/>
            <person name="Kim S.-G."/>
        </authorList>
    </citation>
    <scope>NUCLEOTIDE SEQUENCE</scope>
    <source>
        <strain evidence="6">BKB1-1</strain>
    </source>
</reference>
<evidence type="ECO:0000259" key="5">
    <source>
        <dbReference type="PROSITE" id="PS50977"/>
    </source>
</evidence>
<dbReference type="Gene3D" id="1.10.357.10">
    <property type="entry name" value="Tetracycline Repressor, domain 2"/>
    <property type="match status" value="1"/>
</dbReference>
<dbReference type="InterPro" id="IPR036271">
    <property type="entry name" value="Tet_transcr_reg_TetR-rel_C_sf"/>
</dbReference>
<dbReference type="Pfam" id="PF00440">
    <property type="entry name" value="TetR_N"/>
    <property type="match status" value="1"/>
</dbReference>
<evidence type="ECO:0000256" key="1">
    <source>
        <dbReference type="ARBA" id="ARBA00023015"/>
    </source>
</evidence>
<dbReference type="PANTHER" id="PTHR47506:SF1">
    <property type="entry name" value="HTH-TYPE TRANSCRIPTIONAL REGULATOR YJDC"/>
    <property type="match status" value="1"/>
</dbReference>
<dbReference type="EMBL" id="CP106679">
    <property type="protein sequence ID" value="UXP31575.1"/>
    <property type="molecule type" value="Genomic_DNA"/>
</dbReference>
<evidence type="ECO:0000313" key="6">
    <source>
        <dbReference type="EMBL" id="UXP31575.1"/>
    </source>
</evidence>
<keyword evidence="7" id="KW-1185">Reference proteome</keyword>
<evidence type="ECO:0000313" key="7">
    <source>
        <dbReference type="Proteomes" id="UP001065174"/>
    </source>
</evidence>
<dbReference type="InterPro" id="IPR001647">
    <property type="entry name" value="HTH_TetR"/>
</dbReference>
<name>A0ABY6CTK7_9BACT</name>
<keyword evidence="3" id="KW-0804">Transcription</keyword>
<dbReference type="PROSITE" id="PS50977">
    <property type="entry name" value="HTH_TETR_2"/>
    <property type="match status" value="1"/>
</dbReference>
<protein>
    <submittedName>
        <fullName evidence="6">TetR/AcrR family transcriptional regulator</fullName>
    </submittedName>
</protein>
<dbReference type="PANTHER" id="PTHR47506">
    <property type="entry name" value="TRANSCRIPTIONAL REGULATORY PROTEIN"/>
    <property type="match status" value="1"/>
</dbReference>
<proteinExistence type="predicted"/>
<keyword evidence="1" id="KW-0805">Transcription regulation</keyword>
<evidence type="ECO:0000256" key="2">
    <source>
        <dbReference type="ARBA" id="ARBA00023125"/>
    </source>
</evidence>
<organism evidence="6 7">
    <name type="scientific">Reichenbachiella agarivorans</name>
    <dbReference type="NCBI Taxonomy" id="2979464"/>
    <lineage>
        <taxon>Bacteria</taxon>
        <taxon>Pseudomonadati</taxon>
        <taxon>Bacteroidota</taxon>
        <taxon>Cytophagia</taxon>
        <taxon>Cytophagales</taxon>
        <taxon>Reichenbachiellaceae</taxon>
        <taxon>Reichenbachiella</taxon>
    </lineage>
</organism>
<sequence length="187" mass="21285">MARKKEYIEEEVIDKAMNLFWRHGYEMTSMAMLEKEMGINKFSIYAGFGNKDGLFLESIKLYKSKLNVILEKLKSSSAGVSAIKQYFYDFLTFSRGQGCGKGCLISNTANEFGPDTNPVLQVQMTKFTLEVRQLFADALSQDESKDPSIVEQQADYLIISMFGLSSASRIFSDRQIDHYIDNIFQSL</sequence>
<keyword evidence="2 4" id="KW-0238">DNA-binding</keyword>
<evidence type="ECO:0000256" key="4">
    <source>
        <dbReference type="PROSITE-ProRule" id="PRU00335"/>
    </source>
</evidence>
<dbReference type="Gene3D" id="1.10.10.60">
    <property type="entry name" value="Homeodomain-like"/>
    <property type="match status" value="1"/>
</dbReference>
<dbReference type="SUPFAM" id="SSF46689">
    <property type="entry name" value="Homeodomain-like"/>
    <property type="match status" value="1"/>
</dbReference>
<gene>
    <name evidence="6" type="ORF">N6H18_14580</name>
</gene>
<dbReference type="PRINTS" id="PR00455">
    <property type="entry name" value="HTHTETR"/>
</dbReference>
<feature type="domain" description="HTH tetR-type" evidence="5">
    <location>
        <begin position="6"/>
        <end position="66"/>
    </location>
</feature>
<dbReference type="InterPro" id="IPR009057">
    <property type="entry name" value="Homeodomain-like_sf"/>
</dbReference>
<feature type="DNA-binding region" description="H-T-H motif" evidence="4">
    <location>
        <begin position="29"/>
        <end position="48"/>
    </location>
</feature>